<evidence type="ECO:0000313" key="2">
    <source>
        <dbReference type="EMBL" id="CAB4858861.1"/>
    </source>
</evidence>
<dbReference type="PANTHER" id="PTHR30011:SF32">
    <property type="entry name" value="CONSERVED PROTEIN"/>
    <property type="match status" value="1"/>
</dbReference>
<dbReference type="AlphaFoldDB" id="A0A6J7CM41"/>
<reference evidence="2" key="1">
    <citation type="submission" date="2020-05" db="EMBL/GenBank/DDBJ databases">
        <authorList>
            <person name="Chiriac C."/>
            <person name="Salcher M."/>
            <person name="Ghai R."/>
            <person name="Kavagutti S V."/>
        </authorList>
    </citation>
    <scope>NUCLEOTIDE SEQUENCE</scope>
</reference>
<accession>A0A6J7CM41</accession>
<evidence type="ECO:0000259" key="1">
    <source>
        <dbReference type="Pfam" id="PF00296"/>
    </source>
</evidence>
<dbReference type="InterPro" id="IPR051260">
    <property type="entry name" value="Diverse_substr_monoxygenases"/>
</dbReference>
<feature type="domain" description="Luciferase-like" evidence="1">
    <location>
        <begin position="11"/>
        <end position="235"/>
    </location>
</feature>
<gene>
    <name evidence="2" type="ORF">UFOPK3317_00297</name>
</gene>
<dbReference type="Gene3D" id="3.20.20.30">
    <property type="entry name" value="Luciferase-like domain"/>
    <property type="match status" value="1"/>
</dbReference>
<name>A0A6J7CM41_9ZZZZ</name>
<organism evidence="2">
    <name type="scientific">freshwater metagenome</name>
    <dbReference type="NCBI Taxonomy" id="449393"/>
    <lineage>
        <taxon>unclassified sequences</taxon>
        <taxon>metagenomes</taxon>
        <taxon>ecological metagenomes</taxon>
    </lineage>
</organism>
<protein>
    <submittedName>
        <fullName evidence="2">Unannotated protein</fullName>
    </submittedName>
</protein>
<dbReference type="EMBL" id="CAFBLK010000034">
    <property type="protein sequence ID" value="CAB4858861.1"/>
    <property type="molecule type" value="Genomic_DNA"/>
</dbReference>
<dbReference type="GO" id="GO:0016705">
    <property type="term" value="F:oxidoreductase activity, acting on paired donors, with incorporation or reduction of molecular oxygen"/>
    <property type="evidence" value="ECO:0007669"/>
    <property type="project" value="InterPro"/>
</dbReference>
<dbReference type="NCBIfam" id="TIGR03619">
    <property type="entry name" value="F420_Rv2161c"/>
    <property type="match status" value="1"/>
</dbReference>
<sequence length="291" mass="32441">MKWTAAFPMFPAHHLVPMARAAEEAGFDSITVPDSVFFPETVSAKYPYSPDGGRFWPAETPFVDPFISIAAMAAVTSKIRFLTNVVKLPIRDPLMVAKQLSSMAVLSGERVGLGVGLSWIPEEFKWTHTDMRTRGKRADEMIEILQLLCGGGGPAYHEYHGAFYDFDRLMMSPAPEKAVPIYVGGLSDPGFKRAARLADGWISVQNTEEEITNALSEIARYRTEYGRSHLPFEVSALCVDVFDLDGYKRLEEKGVTELQTVPWYFYGGDPNDLTVQLDSLARFADEVITKL</sequence>
<dbReference type="PANTHER" id="PTHR30011">
    <property type="entry name" value="ALKANESULFONATE MONOOXYGENASE-RELATED"/>
    <property type="match status" value="1"/>
</dbReference>
<dbReference type="InterPro" id="IPR011251">
    <property type="entry name" value="Luciferase-like_dom"/>
</dbReference>
<dbReference type="Pfam" id="PF00296">
    <property type="entry name" value="Bac_luciferase"/>
    <property type="match status" value="1"/>
</dbReference>
<dbReference type="InterPro" id="IPR019921">
    <property type="entry name" value="Lucif-like_OxRdtase_Rv2161c"/>
</dbReference>
<dbReference type="SUPFAM" id="SSF51679">
    <property type="entry name" value="Bacterial luciferase-like"/>
    <property type="match status" value="1"/>
</dbReference>
<proteinExistence type="predicted"/>
<dbReference type="InterPro" id="IPR036661">
    <property type="entry name" value="Luciferase-like_sf"/>
</dbReference>